<dbReference type="SUPFAM" id="SSF49299">
    <property type="entry name" value="PKD domain"/>
    <property type="match status" value="1"/>
</dbReference>
<keyword evidence="1" id="KW-0732">Signal</keyword>
<sequence length="501" mass="51180">MGVGVRRSAFFTVLAAATVAAGGSVTTSAASAADGPTPPPCPTALGTPSQAVNVAATVASGGAATITAQPATTQQGSLRYHFAFGDGSTADQTSPTVVHHYGYNGSLGLQVTVSGAGDASMTSATCMVFVDGVKNSVHRYAGDDRYLTSAAVSQWVWADASGDTTQRRQAKSVVLASGAGFADALAGVPLAEYRQGPLLLSEPATLTKTTENEIKRILPRGSTVYLLGGTSALAPAVESQLVLDGYTVTRYGGADRYKTAMQIATKGLDNPASVIVATGTGFADALAAGPVATSDDFTVDGKPAAIILSDGIVFPDAETAQYVRSRFVPSSSLTSPEPKGVMAIGGPAYCAVTYAAAPISGKCDAKGMSLLGDHGLNIANDYHGHFYFAVIGGNRYRTAAEVAYYTHHNVSADPALNTPFSDRFGLASGTDFPDALTGGAAMATLHSPILLTARDYFPDGTADALSHGFKPTSGPTYEADIFGGPAAIAPELEQQLHGIYG</sequence>
<dbReference type="InterPro" id="IPR007253">
    <property type="entry name" value="Cell_wall-bd_2"/>
</dbReference>
<gene>
    <name evidence="3" type="ORF">GCM10009838_87140</name>
</gene>
<reference evidence="4" key="1">
    <citation type="journal article" date="2019" name="Int. J. Syst. Evol. Microbiol.">
        <title>The Global Catalogue of Microorganisms (GCM) 10K type strain sequencing project: providing services to taxonomists for standard genome sequencing and annotation.</title>
        <authorList>
            <consortium name="The Broad Institute Genomics Platform"/>
            <consortium name="The Broad Institute Genome Sequencing Center for Infectious Disease"/>
            <person name="Wu L."/>
            <person name="Ma J."/>
        </authorList>
    </citation>
    <scope>NUCLEOTIDE SEQUENCE [LARGE SCALE GENOMIC DNA]</scope>
    <source>
        <strain evidence="4">JCM 16013</strain>
    </source>
</reference>
<comment type="caution">
    <text evidence="3">The sequence shown here is derived from an EMBL/GenBank/DDBJ whole genome shotgun (WGS) entry which is preliminary data.</text>
</comment>
<evidence type="ECO:0000313" key="3">
    <source>
        <dbReference type="EMBL" id="GAA2007393.1"/>
    </source>
</evidence>
<dbReference type="Gene3D" id="2.60.40.10">
    <property type="entry name" value="Immunoglobulins"/>
    <property type="match status" value="1"/>
</dbReference>
<dbReference type="InterPro" id="IPR000601">
    <property type="entry name" value="PKD_dom"/>
</dbReference>
<feature type="domain" description="PKD" evidence="2">
    <location>
        <begin position="80"/>
        <end position="130"/>
    </location>
</feature>
<proteinExistence type="predicted"/>
<feature type="signal peptide" evidence="1">
    <location>
        <begin position="1"/>
        <end position="32"/>
    </location>
</feature>
<keyword evidence="4" id="KW-1185">Reference proteome</keyword>
<evidence type="ECO:0000259" key="2">
    <source>
        <dbReference type="PROSITE" id="PS50093"/>
    </source>
</evidence>
<protein>
    <recommendedName>
        <fullName evidence="2">PKD domain-containing protein</fullName>
    </recommendedName>
</protein>
<dbReference type="PANTHER" id="PTHR30032">
    <property type="entry name" value="N-ACETYLMURAMOYL-L-ALANINE AMIDASE-RELATED"/>
    <property type="match status" value="1"/>
</dbReference>
<dbReference type="Pfam" id="PF04122">
    <property type="entry name" value="CW_binding_2"/>
    <property type="match status" value="3"/>
</dbReference>
<dbReference type="Pfam" id="PF18911">
    <property type="entry name" value="PKD_4"/>
    <property type="match status" value="1"/>
</dbReference>
<dbReference type="CDD" id="cd00146">
    <property type="entry name" value="PKD"/>
    <property type="match status" value="1"/>
</dbReference>
<dbReference type="PROSITE" id="PS50093">
    <property type="entry name" value="PKD"/>
    <property type="match status" value="1"/>
</dbReference>
<feature type="chain" id="PRO_5046179864" description="PKD domain-containing protein" evidence="1">
    <location>
        <begin position="33"/>
        <end position="501"/>
    </location>
</feature>
<accession>A0ABP5ETM7</accession>
<name>A0ABP5ETM7_9ACTN</name>
<evidence type="ECO:0000256" key="1">
    <source>
        <dbReference type="SAM" id="SignalP"/>
    </source>
</evidence>
<dbReference type="Proteomes" id="UP001499854">
    <property type="component" value="Unassembled WGS sequence"/>
</dbReference>
<dbReference type="Gene3D" id="3.40.50.12090">
    <property type="match status" value="1"/>
</dbReference>
<organism evidence="3 4">
    <name type="scientific">Catenulispora subtropica</name>
    <dbReference type="NCBI Taxonomy" id="450798"/>
    <lineage>
        <taxon>Bacteria</taxon>
        <taxon>Bacillati</taxon>
        <taxon>Actinomycetota</taxon>
        <taxon>Actinomycetes</taxon>
        <taxon>Catenulisporales</taxon>
        <taxon>Catenulisporaceae</taxon>
        <taxon>Catenulispora</taxon>
    </lineage>
</organism>
<dbReference type="InterPro" id="IPR035986">
    <property type="entry name" value="PKD_dom_sf"/>
</dbReference>
<dbReference type="PANTHER" id="PTHR30032:SF8">
    <property type="entry name" value="GERMINATION-SPECIFIC N-ACETYLMURAMOYL-L-ALANINE AMIDASE"/>
    <property type="match status" value="1"/>
</dbReference>
<dbReference type="EMBL" id="BAAAQM010000097">
    <property type="protein sequence ID" value="GAA2007393.1"/>
    <property type="molecule type" value="Genomic_DNA"/>
</dbReference>
<dbReference type="InterPro" id="IPR013783">
    <property type="entry name" value="Ig-like_fold"/>
</dbReference>
<evidence type="ECO:0000313" key="4">
    <source>
        <dbReference type="Proteomes" id="UP001499854"/>
    </source>
</evidence>
<dbReference type="InterPro" id="IPR051922">
    <property type="entry name" value="Bact_Sporulation_Assoc"/>
</dbReference>